<organism evidence="12 13">
    <name type="scientific">Haloechinothrix salitolerans</name>
    <dbReference type="NCBI Taxonomy" id="926830"/>
    <lineage>
        <taxon>Bacteria</taxon>
        <taxon>Bacillati</taxon>
        <taxon>Actinomycetota</taxon>
        <taxon>Actinomycetes</taxon>
        <taxon>Pseudonocardiales</taxon>
        <taxon>Pseudonocardiaceae</taxon>
        <taxon>Haloechinothrix</taxon>
    </lineage>
</organism>
<dbReference type="InterPro" id="IPR046450">
    <property type="entry name" value="PA_dom_sf"/>
</dbReference>
<evidence type="ECO:0000256" key="4">
    <source>
        <dbReference type="ARBA" id="ARBA00022723"/>
    </source>
</evidence>
<evidence type="ECO:0000259" key="11">
    <source>
        <dbReference type="Pfam" id="PF04389"/>
    </source>
</evidence>
<comment type="similarity">
    <text evidence="1">Belongs to the peptidase M28 family. M28A subfamily.</text>
</comment>
<evidence type="ECO:0000256" key="8">
    <source>
        <dbReference type="SAM" id="MobiDB-lite"/>
    </source>
</evidence>
<dbReference type="Pfam" id="PF04389">
    <property type="entry name" value="Peptidase_M28"/>
    <property type="match status" value="1"/>
</dbReference>
<dbReference type="SUPFAM" id="SSF52025">
    <property type="entry name" value="PA domain"/>
    <property type="match status" value="1"/>
</dbReference>
<dbReference type="Gene3D" id="3.40.630.10">
    <property type="entry name" value="Zn peptidases"/>
    <property type="match status" value="1"/>
</dbReference>
<dbReference type="CDD" id="cd04816">
    <property type="entry name" value="PA_SaNapH_like"/>
    <property type="match status" value="1"/>
</dbReference>
<dbReference type="EMBL" id="JBHSXX010000001">
    <property type="protein sequence ID" value="MFC6871637.1"/>
    <property type="molecule type" value="Genomic_DNA"/>
</dbReference>
<dbReference type="Gene3D" id="3.50.30.30">
    <property type="match status" value="1"/>
</dbReference>
<evidence type="ECO:0000256" key="7">
    <source>
        <dbReference type="ARBA" id="ARBA00022833"/>
    </source>
</evidence>
<dbReference type="CDD" id="cd03876">
    <property type="entry name" value="M28_SGAP_like"/>
    <property type="match status" value="1"/>
</dbReference>
<name>A0ABW2CAR3_9PSEU</name>
<dbReference type="Pfam" id="PF02225">
    <property type="entry name" value="PA"/>
    <property type="match status" value="1"/>
</dbReference>
<accession>A0ABW2CAR3</accession>
<evidence type="ECO:0000256" key="2">
    <source>
        <dbReference type="ARBA" id="ARBA00022438"/>
    </source>
</evidence>
<keyword evidence="13" id="KW-1185">Reference proteome</keyword>
<evidence type="ECO:0000256" key="1">
    <source>
        <dbReference type="ARBA" id="ARBA00005957"/>
    </source>
</evidence>
<keyword evidence="7" id="KW-0862">Zinc</keyword>
<evidence type="ECO:0000313" key="12">
    <source>
        <dbReference type="EMBL" id="MFC6871637.1"/>
    </source>
</evidence>
<evidence type="ECO:0000256" key="9">
    <source>
        <dbReference type="SAM" id="SignalP"/>
    </source>
</evidence>
<keyword evidence="5 9" id="KW-0732">Signal</keyword>
<dbReference type="SUPFAM" id="SSF53187">
    <property type="entry name" value="Zn-dependent exopeptidases"/>
    <property type="match status" value="1"/>
</dbReference>
<dbReference type="InterPro" id="IPR045175">
    <property type="entry name" value="M28_fam"/>
</dbReference>
<keyword evidence="3" id="KW-0645">Protease</keyword>
<reference evidence="13" key="1">
    <citation type="journal article" date="2019" name="Int. J. Syst. Evol. Microbiol.">
        <title>The Global Catalogue of Microorganisms (GCM) 10K type strain sequencing project: providing services to taxonomists for standard genome sequencing and annotation.</title>
        <authorList>
            <consortium name="The Broad Institute Genomics Platform"/>
            <consortium name="The Broad Institute Genome Sequencing Center for Infectious Disease"/>
            <person name="Wu L."/>
            <person name="Ma J."/>
        </authorList>
    </citation>
    <scope>NUCLEOTIDE SEQUENCE [LARGE SCALE GENOMIC DNA]</scope>
    <source>
        <strain evidence="13">KCTC 32255</strain>
    </source>
</reference>
<evidence type="ECO:0000256" key="6">
    <source>
        <dbReference type="ARBA" id="ARBA00022801"/>
    </source>
</evidence>
<evidence type="ECO:0000313" key="13">
    <source>
        <dbReference type="Proteomes" id="UP001596337"/>
    </source>
</evidence>
<feature type="signal peptide" evidence="9">
    <location>
        <begin position="1"/>
        <end position="30"/>
    </location>
</feature>
<feature type="chain" id="PRO_5045496866" evidence="9">
    <location>
        <begin position="31"/>
        <end position="517"/>
    </location>
</feature>
<dbReference type="InterPro" id="IPR007484">
    <property type="entry name" value="Peptidase_M28"/>
</dbReference>
<sequence length="517" mass="54513">MSRTRNRFAAAIAVGASAALVLTMGPGAAAKPKDSLPQDLAKAVSAAKINRHLIAFQRIADSSGGNRAASTEGYNRSAEYIARKLERKGFDVTRQEFPFVYDETLAESLTSGGNDYDVIRMSYSPSTQEGGVTAPLAEVPVDDTPGCEASDYDGVDVDGKIALIKRGACTFFDKQKFAGEAGAVGAVIYNHSPGPVNGTLGSPGQIPTAGLPQEQGEELVSMAGQDATFNIQGITEDRTTYNVIAETTTGRTDNVVMAGAHLDSVAAGPGINDNGSGSGALLQTALALGGDPDVENAVRFAWWGAEELGLVGSEYYVEQLSFEQQLDIALYLNFDMIASPNAGYFVYDGDDSDGVGAGPGPYGSAAIEEQFASYIEDNGTPTEGTDFTGRSDYGPFIEVGIPAGGLFTGAEVLKTEAQAEKWGGDAGVAYDECYHQECDNLGNVNYDALDVNADAMAATIGTYALSTEDVNNVEPGMMKSKKMIAQQRSGERVHISHTHTNQHGHDTDHDACNRDSR</sequence>
<proteinExistence type="inferred from homology"/>
<keyword evidence="6" id="KW-0378">Hydrolase</keyword>
<feature type="domain" description="PA" evidence="10">
    <location>
        <begin position="132"/>
        <end position="219"/>
    </location>
</feature>
<comment type="caution">
    <text evidence="12">The sequence shown here is derived from an EMBL/GenBank/DDBJ whole genome shotgun (WGS) entry which is preliminary data.</text>
</comment>
<feature type="region of interest" description="Disordered" evidence="8">
    <location>
        <begin position="497"/>
        <end position="517"/>
    </location>
</feature>
<feature type="domain" description="Peptidase M28" evidence="11">
    <location>
        <begin position="242"/>
        <end position="459"/>
    </location>
</feature>
<dbReference type="PANTHER" id="PTHR12147">
    <property type="entry name" value="METALLOPEPTIDASE M28 FAMILY MEMBER"/>
    <property type="match status" value="1"/>
</dbReference>
<dbReference type="PANTHER" id="PTHR12147:SF26">
    <property type="entry name" value="PEPTIDASE M28 DOMAIN-CONTAINING PROTEIN"/>
    <property type="match status" value="1"/>
</dbReference>
<protein>
    <submittedName>
        <fullName evidence="12">M28 family metallopeptidase</fullName>
    </submittedName>
</protein>
<dbReference type="InterPro" id="IPR003137">
    <property type="entry name" value="PA_domain"/>
</dbReference>
<evidence type="ECO:0000259" key="10">
    <source>
        <dbReference type="Pfam" id="PF02225"/>
    </source>
</evidence>
<dbReference type="Proteomes" id="UP001596337">
    <property type="component" value="Unassembled WGS sequence"/>
</dbReference>
<dbReference type="RefSeq" id="WP_345391576.1">
    <property type="nucleotide sequence ID" value="NZ_BAABLA010000007.1"/>
</dbReference>
<evidence type="ECO:0000256" key="5">
    <source>
        <dbReference type="ARBA" id="ARBA00022729"/>
    </source>
</evidence>
<evidence type="ECO:0000256" key="3">
    <source>
        <dbReference type="ARBA" id="ARBA00022670"/>
    </source>
</evidence>
<keyword evidence="2" id="KW-0031">Aminopeptidase</keyword>
<gene>
    <name evidence="12" type="ORF">ACFQGD_31405</name>
</gene>
<dbReference type="InterPro" id="IPR041756">
    <property type="entry name" value="M28_SGAP-like"/>
</dbReference>
<feature type="compositionally biased region" description="Basic and acidic residues" evidence="8">
    <location>
        <begin position="503"/>
        <end position="517"/>
    </location>
</feature>
<keyword evidence="4" id="KW-0479">Metal-binding</keyword>